<accession>A0A5B9QKL2</accession>
<evidence type="ECO:0000313" key="2">
    <source>
        <dbReference type="EMBL" id="QEG39424.1"/>
    </source>
</evidence>
<reference evidence="2 3" key="1">
    <citation type="submission" date="2019-08" db="EMBL/GenBank/DDBJ databases">
        <title>Deep-cultivation of Planctomycetes and their phenomic and genomic characterization uncovers novel biology.</title>
        <authorList>
            <person name="Wiegand S."/>
            <person name="Jogler M."/>
            <person name="Boedeker C."/>
            <person name="Pinto D."/>
            <person name="Vollmers J."/>
            <person name="Rivas-Marin E."/>
            <person name="Kohn T."/>
            <person name="Peeters S.H."/>
            <person name="Heuer A."/>
            <person name="Rast P."/>
            <person name="Oberbeckmann S."/>
            <person name="Bunk B."/>
            <person name="Jeske O."/>
            <person name="Meyerdierks A."/>
            <person name="Storesund J.E."/>
            <person name="Kallscheuer N."/>
            <person name="Luecker S."/>
            <person name="Lage O.M."/>
            <person name="Pohl T."/>
            <person name="Merkel B.J."/>
            <person name="Hornburger P."/>
            <person name="Mueller R.-W."/>
            <person name="Bruemmer F."/>
            <person name="Labrenz M."/>
            <person name="Spormann A.M."/>
            <person name="Op den Camp H."/>
            <person name="Overmann J."/>
            <person name="Amann R."/>
            <person name="Jetten M.S.M."/>
            <person name="Mascher T."/>
            <person name="Medema M.H."/>
            <person name="Devos D.P."/>
            <person name="Kaster A.-K."/>
            <person name="Ovreas L."/>
            <person name="Rohde M."/>
            <person name="Galperin M.Y."/>
            <person name="Jogler C."/>
        </authorList>
    </citation>
    <scope>NUCLEOTIDE SEQUENCE [LARGE SCALE GENOMIC DNA]</scope>
    <source>
        <strain evidence="2 3">UC8</strain>
    </source>
</reference>
<dbReference type="AlphaFoldDB" id="A0A5B9QKL2"/>
<evidence type="ECO:0000256" key="1">
    <source>
        <dbReference type="SAM" id="Phobius"/>
    </source>
</evidence>
<dbReference type="KEGG" id="rul:UC8_14190"/>
<feature type="transmembrane region" description="Helical" evidence="1">
    <location>
        <begin position="487"/>
        <end position="508"/>
    </location>
</feature>
<feature type="transmembrane region" description="Helical" evidence="1">
    <location>
        <begin position="50"/>
        <end position="68"/>
    </location>
</feature>
<organism evidence="2 3">
    <name type="scientific">Roseimaritima ulvae</name>
    <dbReference type="NCBI Taxonomy" id="980254"/>
    <lineage>
        <taxon>Bacteria</taxon>
        <taxon>Pseudomonadati</taxon>
        <taxon>Planctomycetota</taxon>
        <taxon>Planctomycetia</taxon>
        <taxon>Pirellulales</taxon>
        <taxon>Pirellulaceae</taxon>
        <taxon>Roseimaritima</taxon>
    </lineage>
</organism>
<protein>
    <submittedName>
        <fullName evidence="2">Uncharacterized protein</fullName>
    </submittedName>
</protein>
<gene>
    <name evidence="2" type="ORF">UC8_14190</name>
</gene>
<keyword evidence="1" id="KW-1133">Transmembrane helix</keyword>
<name>A0A5B9QKL2_9BACT</name>
<evidence type="ECO:0000313" key="3">
    <source>
        <dbReference type="Proteomes" id="UP000325286"/>
    </source>
</evidence>
<keyword evidence="1" id="KW-0812">Transmembrane</keyword>
<proteinExistence type="predicted"/>
<dbReference type="EMBL" id="CP042914">
    <property type="protein sequence ID" value="QEG39424.1"/>
    <property type="molecule type" value="Genomic_DNA"/>
</dbReference>
<keyword evidence="1" id="KW-0472">Membrane</keyword>
<keyword evidence="3" id="KW-1185">Reference proteome</keyword>
<dbReference type="Proteomes" id="UP000325286">
    <property type="component" value="Chromosome"/>
</dbReference>
<sequence length="522" mass="56968">MPLGGHNFQPFRPLRFSLAPLVTYDSRRPEGVPTNVSDPDSKTMLKLNRIVLFGLILPAALLLAPTQVSACPFCSAVSQTLRQEMATMDAVVIAESIPGEVQNAETGMIKMRVVKVLSGEELVQAGQVVTPVYYGKVGDGRRFMLTGVDPPNLQWSLMPITERGEKYLLQVIQLPDNDTLRLKFFHDYLEDEEPMLARDAYDEFAITPYDAVIALKDDMDHDQLVEWIQDPEMPADRKRLYLTMLGVCGGPDDLPMLEKMLRSEQKQGGLDAMVACYLTLAGEDGLPLIDELFLANRKAPYTDTYAAIMAIRFHGTESDVIPRSALLPSLHHILDRPELADLVISDLARWGDWSQIERLTQLFVDATEDNNFVRVPVVNYLRACPKPEAAEALKELEKIDPESVRRSNIFFAKPIVKPQPGPKASSSVLPAAPAANLVAMARSRQSLADAGRSADRQVAVQDAVADTAAAVGLAATPAAVMPASNRLGVVNVVILALATMLIVAWLALTSGAPASAAGFESQ</sequence>